<dbReference type="Proteomes" id="UP000589738">
    <property type="component" value="Unassembled WGS sequence"/>
</dbReference>
<organism evidence="1 2">
    <name type="scientific">Chryseobacterium shigense</name>
    <dbReference type="NCBI Taxonomy" id="297244"/>
    <lineage>
        <taxon>Bacteria</taxon>
        <taxon>Pseudomonadati</taxon>
        <taxon>Bacteroidota</taxon>
        <taxon>Flavobacteriia</taxon>
        <taxon>Flavobacteriales</taxon>
        <taxon>Weeksellaceae</taxon>
        <taxon>Chryseobacterium group</taxon>
        <taxon>Chryseobacterium</taxon>
    </lineage>
</organism>
<sequence>MNKSVDFLFVGDELDGLTQSDNIIIKKVGLSDFNSLASDKLNLDINIKKAYKICDFRPAFGEIFAEYTEGYDFWGYCDCDIVLGNIRNFITDDILDNFDYISAKPEYPSGFFSLFKNSQTMNRLYRTSDYFEAIFQSDENCMFDECAGLYEDVILGRNILDIEHNLDSLHHLLVRNEEEINPLFEFFSIEGLPGDVRYNNGVLSYKGEYEVLLYHLSDYKKNILTEKKYLNPSKTFFISKYKIYTGSFNPAVLGNLKDNWAVMKFNLSSKIDRILTKLSPDQPIKIENGTYSYMHQCIDIDKDKFRLHTINGSIYKSVLFKDYYYLDSINSYLSKNEFGIDLIEKNGHVTFFQKR</sequence>
<evidence type="ECO:0000313" key="2">
    <source>
        <dbReference type="Proteomes" id="UP000589738"/>
    </source>
</evidence>
<comment type="caution">
    <text evidence="1">The sequence shown here is derived from an EMBL/GenBank/DDBJ whole genome shotgun (WGS) entry which is preliminary data.</text>
</comment>
<reference evidence="1 2" key="1">
    <citation type="submission" date="2020-08" db="EMBL/GenBank/DDBJ databases">
        <title>Functional genomics of gut bacteria from endangered species of beetles.</title>
        <authorList>
            <person name="Carlos-Shanley C."/>
        </authorList>
    </citation>
    <scope>NUCLEOTIDE SEQUENCE [LARGE SCALE GENOMIC DNA]</scope>
    <source>
        <strain evidence="1 2">S00136</strain>
    </source>
</reference>
<gene>
    <name evidence="1" type="ORF">HNP36_002593</name>
</gene>
<keyword evidence="2" id="KW-1185">Reference proteome</keyword>
<dbReference type="EMBL" id="JACHLC010000002">
    <property type="protein sequence ID" value="MBB6371517.1"/>
    <property type="molecule type" value="Genomic_DNA"/>
</dbReference>
<dbReference type="AlphaFoldDB" id="A0A841N4W1"/>
<accession>A0A841N4W1</accession>
<evidence type="ECO:0000313" key="1">
    <source>
        <dbReference type="EMBL" id="MBB6371517.1"/>
    </source>
</evidence>
<dbReference type="InterPro" id="IPR046733">
    <property type="entry name" value="DUF6625"/>
</dbReference>
<name>A0A841N4W1_9FLAO</name>
<dbReference type="Pfam" id="PF20330">
    <property type="entry name" value="DUF6625"/>
    <property type="match status" value="1"/>
</dbReference>
<proteinExistence type="predicted"/>
<protein>
    <submittedName>
        <fullName evidence="1">Uncharacterized protein</fullName>
    </submittedName>
</protein>